<keyword evidence="2" id="KW-1185">Reference proteome</keyword>
<accession>A0ACC2XWX1</accession>
<dbReference type="Proteomes" id="UP001234202">
    <property type="component" value="Unassembled WGS sequence"/>
</dbReference>
<reference evidence="1" key="1">
    <citation type="submission" date="2023-04" db="EMBL/GenBank/DDBJ databases">
        <title>Draft Genome sequencing of Naganishia species isolated from polar environments using Oxford Nanopore Technology.</title>
        <authorList>
            <person name="Leo P."/>
            <person name="Venkateswaran K."/>
        </authorList>
    </citation>
    <scope>NUCLEOTIDE SEQUENCE</scope>
    <source>
        <strain evidence="1">DBVPG 5303</strain>
    </source>
</reference>
<name>A0ACC2XWX1_9TREE</name>
<evidence type="ECO:0000313" key="2">
    <source>
        <dbReference type="Proteomes" id="UP001234202"/>
    </source>
</evidence>
<proteinExistence type="predicted"/>
<organism evidence="1 2">
    <name type="scientific">Naganishia onofrii</name>
    <dbReference type="NCBI Taxonomy" id="1851511"/>
    <lineage>
        <taxon>Eukaryota</taxon>
        <taxon>Fungi</taxon>
        <taxon>Dikarya</taxon>
        <taxon>Basidiomycota</taxon>
        <taxon>Agaricomycotina</taxon>
        <taxon>Tremellomycetes</taxon>
        <taxon>Filobasidiales</taxon>
        <taxon>Filobasidiaceae</taxon>
        <taxon>Naganishia</taxon>
    </lineage>
</organism>
<gene>
    <name evidence="1" type="ORF">QFC24_000191</name>
</gene>
<dbReference type="EMBL" id="JASBWV010000001">
    <property type="protein sequence ID" value="KAJ9127906.1"/>
    <property type="molecule type" value="Genomic_DNA"/>
</dbReference>
<evidence type="ECO:0000313" key="1">
    <source>
        <dbReference type="EMBL" id="KAJ9127906.1"/>
    </source>
</evidence>
<protein>
    <submittedName>
        <fullName evidence="1">Uncharacterized protein</fullName>
    </submittedName>
</protein>
<comment type="caution">
    <text evidence="1">The sequence shown here is derived from an EMBL/GenBank/DDBJ whole genome shotgun (WGS) entry which is preliminary data.</text>
</comment>
<sequence>MSYSNTGRRHNYDDNTYELPSLQQHQHQTRGSGGYVRTDDQDDQDDVPIHSRSRQSRLGMSAPPPPRMNSNYSSYNDVYGDNTGHQQSSGFAPQMRQSAYGASYTDTPESQERYDNPFEQAAAAAQQPDFDIMADFNNAGPRYSNIYGIAPDESMRELVKHGGRPVTSYRPQSAHVDLAKPYRPKSKMGSILSPDEQQRGGEEEEEYRDSPIERSYSTRHSTKQGKRAGNKSHAKPLLADANWDTSRHDVVRGDDDEDDERWGSSGMGGKTRFNTKAKDANGVELVTVPALGPEWGKDESAMGTRRVRRQLQNEKRKMVWKEFIRSQRGLCGIPWLTYKVLTFIFFGFVVALCVVLFLTIPRAPSFKFPSNDIIGVDNSTVAFSRTPANFSFAGSINMVADSTASYLPVYFTNLEISVLDHTTNKEIATGNWRNHKLARGDAEFVSLPVEFAYQGVNASDTTWANMYDACGHIWTGTTRQGTHIFFIQNPMAW</sequence>